<keyword evidence="2" id="KW-1185">Reference proteome</keyword>
<gene>
    <name evidence="1" type="ORF">SAMN04488568_10996</name>
</gene>
<dbReference type="Proteomes" id="UP000199759">
    <property type="component" value="Unassembled WGS sequence"/>
</dbReference>
<name>A0A1G9SFS6_9PROT</name>
<dbReference type="STRING" id="144026.SAMN04488568_10996"/>
<dbReference type="AlphaFoldDB" id="A0A1G9SFS6"/>
<dbReference type="EMBL" id="FNHG01000009">
    <property type="protein sequence ID" value="SDM34346.1"/>
    <property type="molecule type" value="Genomic_DNA"/>
</dbReference>
<evidence type="ECO:0008006" key="3">
    <source>
        <dbReference type="Google" id="ProtNLM"/>
    </source>
</evidence>
<proteinExistence type="predicted"/>
<evidence type="ECO:0000313" key="2">
    <source>
        <dbReference type="Proteomes" id="UP000199759"/>
    </source>
</evidence>
<dbReference type="RefSeq" id="WP_417485036.1">
    <property type="nucleotide sequence ID" value="NZ_JBLXBE010000010.1"/>
</dbReference>
<accession>A0A1G9SFS6</accession>
<sequence length="148" mass="16423">MSDDFAYTLSMVSNERVLSIQLHGGCHLEATLVSLRTLAETLSNNPIEGLLMDYNKYELTFEMDDFSKVADVYCTEFPDRFPVAFVYKESQVGRAIYMTRRLEETGRPSRAFETSDMALAWLETQLVPRALPPAGGAGQPNDSLGSAG</sequence>
<protein>
    <recommendedName>
        <fullName evidence="3">SpoIIAA-like</fullName>
    </recommendedName>
</protein>
<evidence type="ECO:0000313" key="1">
    <source>
        <dbReference type="EMBL" id="SDM34346.1"/>
    </source>
</evidence>
<reference evidence="1 2" key="1">
    <citation type="submission" date="2016-10" db="EMBL/GenBank/DDBJ databases">
        <authorList>
            <person name="de Groot N.N."/>
        </authorList>
    </citation>
    <scope>NUCLEOTIDE SEQUENCE [LARGE SCALE GENOMIC DNA]</scope>
    <source>
        <strain evidence="1 2">DSM 16077</strain>
    </source>
</reference>
<organism evidence="1 2">
    <name type="scientific">Maricaulis salignorans</name>
    <dbReference type="NCBI Taxonomy" id="144026"/>
    <lineage>
        <taxon>Bacteria</taxon>
        <taxon>Pseudomonadati</taxon>
        <taxon>Pseudomonadota</taxon>
        <taxon>Alphaproteobacteria</taxon>
        <taxon>Maricaulales</taxon>
        <taxon>Maricaulaceae</taxon>
        <taxon>Maricaulis</taxon>
    </lineage>
</organism>